<feature type="compositionally biased region" description="Low complexity" evidence="6">
    <location>
        <begin position="965"/>
        <end position="978"/>
    </location>
</feature>
<feature type="repeat" description="WD" evidence="5">
    <location>
        <begin position="625"/>
        <end position="667"/>
    </location>
</feature>
<feature type="compositionally biased region" description="Low complexity" evidence="6">
    <location>
        <begin position="1490"/>
        <end position="1501"/>
    </location>
</feature>
<feature type="region of interest" description="Disordered" evidence="6">
    <location>
        <begin position="1392"/>
        <end position="1421"/>
    </location>
</feature>
<dbReference type="SMART" id="SM00297">
    <property type="entry name" value="BROMO"/>
    <property type="match status" value="2"/>
</dbReference>
<evidence type="ECO:0000313" key="8">
    <source>
        <dbReference type="EMBL" id="KAL3795289.1"/>
    </source>
</evidence>
<feature type="compositionally biased region" description="Basic and acidic residues" evidence="6">
    <location>
        <begin position="1675"/>
        <end position="1688"/>
    </location>
</feature>
<keyword evidence="9" id="KW-1185">Reference proteome</keyword>
<dbReference type="PROSITE" id="PS50294">
    <property type="entry name" value="WD_REPEATS_REGION"/>
    <property type="match status" value="2"/>
</dbReference>
<keyword evidence="1 5" id="KW-0853">WD repeat</keyword>
<keyword evidence="2" id="KW-0677">Repeat</keyword>
<feature type="repeat" description="WD" evidence="5">
    <location>
        <begin position="250"/>
        <end position="291"/>
    </location>
</feature>
<feature type="compositionally biased region" description="Low complexity" evidence="6">
    <location>
        <begin position="52"/>
        <end position="61"/>
    </location>
</feature>
<dbReference type="Pfam" id="PF00400">
    <property type="entry name" value="WD40"/>
    <property type="match status" value="6"/>
</dbReference>
<dbReference type="PANTHER" id="PTHR16266">
    <property type="entry name" value="WD REPEAT DOMAIN 9"/>
    <property type="match status" value="1"/>
</dbReference>
<feature type="repeat" description="WD" evidence="5">
    <location>
        <begin position="292"/>
        <end position="334"/>
    </location>
</feature>
<feature type="domain" description="Bromo" evidence="7">
    <location>
        <begin position="1308"/>
        <end position="1370"/>
    </location>
</feature>
<feature type="region of interest" description="Disordered" evidence="6">
    <location>
        <begin position="915"/>
        <end position="978"/>
    </location>
</feature>
<dbReference type="Pfam" id="PF00439">
    <property type="entry name" value="Bromodomain"/>
    <property type="match status" value="2"/>
</dbReference>
<dbReference type="SUPFAM" id="SSF50978">
    <property type="entry name" value="WD40 repeat-like"/>
    <property type="match status" value="1"/>
</dbReference>
<feature type="domain" description="Bromo" evidence="7">
    <location>
        <begin position="1888"/>
        <end position="1960"/>
    </location>
</feature>
<keyword evidence="3 4" id="KW-0103">Bromodomain</keyword>
<dbReference type="PRINTS" id="PR00503">
    <property type="entry name" value="BROMODOMAIN"/>
</dbReference>
<evidence type="ECO:0000256" key="3">
    <source>
        <dbReference type="ARBA" id="ARBA00023117"/>
    </source>
</evidence>
<evidence type="ECO:0000256" key="5">
    <source>
        <dbReference type="PROSITE-ProRule" id="PRU00221"/>
    </source>
</evidence>
<feature type="compositionally biased region" description="Basic residues" evidence="6">
    <location>
        <begin position="1758"/>
        <end position="1768"/>
    </location>
</feature>
<dbReference type="Gene3D" id="2.130.10.10">
    <property type="entry name" value="YVTN repeat-like/Quinoprotein amine dehydrogenase"/>
    <property type="match status" value="3"/>
</dbReference>
<feature type="compositionally biased region" description="Polar residues" evidence="6">
    <location>
        <begin position="1593"/>
        <end position="1611"/>
    </location>
</feature>
<feature type="region of interest" description="Disordered" evidence="6">
    <location>
        <begin position="854"/>
        <end position="885"/>
    </location>
</feature>
<feature type="compositionally biased region" description="Basic and acidic residues" evidence="6">
    <location>
        <begin position="1626"/>
        <end position="1637"/>
    </location>
</feature>
<dbReference type="InterPro" id="IPR015943">
    <property type="entry name" value="WD40/YVTN_repeat-like_dom_sf"/>
</dbReference>
<evidence type="ECO:0000259" key="7">
    <source>
        <dbReference type="PROSITE" id="PS50014"/>
    </source>
</evidence>
<dbReference type="SMART" id="SM00320">
    <property type="entry name" value="WD40"/>
    <property type="match status" value="7"/>
</dbReference>
<dbReference type="EMBL" id="JALLAZ020000432">
    <property type="protein sequence ID" value="KAL3795289.1"/>
    <property type="molecule type" value="Genomic_DNA"/>
</dbReference>
<dbReference type="PANTHER" id="PTHR16266:SF17">
    <property type="entry name" value="BRWD3"/>
    <property type="match status" value="1"/>
</dbReference>
<dbReference type="InterPro" id="IPR036322">
    <property type="entry name" value="WD40_repeat_dom_sf"/>
</dbReference>
<dbReference type="InterPro" id="IPR001487">
    <property type="entry name" value="Bromodomain"/>
</dbReference>
<evidence type="ECO:0000256" key="4">
    <source>
        <dbReference type="PROSITE-ProRule" id="PRU00035"/>
    </source>
</evidence>
<dbReference type="InterPro" id="IPR052060">
    <property type="entry name" value="Bromo_WD_repeat"/>
</dbReference>
<protein>
    <recommendedName>
        <fullName evidence="7">Bromo domain-containing protein</fullName>
    </recommendedName>
</protein>
<reference evidence="8 9" key="1">
    <citation type="submission" date="2024-10" db="EMBL/GenBank/DDBJ databases">
        <title>Updated reference genomes for cyclostephanoid diatoms.</title>
        <authorList>
            <person name="Roberts W.R."/>
            <person name="Alverson A.J."/>
        </authorList>
    </citation>
    <scope>NUCLEOTIDE SEQUENCE [LARGE SCALE GENOMIC DNA]</scope>
    <source>
        <strain evidence="8 9">AJA276-08</strain>
    </source>
</reference>
<organism evidence="8 9">
    <name type="scientific">Stephanodiscus triporus</name>
    <dbReference type="NCBI Taxonomy" id="2934178"/>
    <lineage>
        <taxon>Eukaryota</taxon>
        <taxon>Sar</taxon>
        <taxon>Stramenopiles</taxon>
        <taxon>Ochrophyta</taxon>
        <taxon>Bacillariophyta</taxon>
        <taxon>Coscinodiscophyceae</taxon>
        <taxon>Thalassiosirophycidae</taxon>
        <taxon>Stephanodiscales</taxon>
        <taxon>Stephanodiscaceae</taxon>
        <taxon>Stephanodiscus</taxon>
    </lineage>
</organism>
<proteinExistence type="predicted"/>
<accession>A0ABD3Q5T2</accession>
<dbReference type="InterPro" id="IPR036427">
    <property type="entry name" value="Bromodomain-like_sf"/>
</dbReference>
<feature type="compositionally biased region" description="Polar residues" evidence="6">
    <location>
        <begin position="1457"/>
        <end position="1470"/>
    </location>
</feature>
<feature type="compositionally biased region" description="Basic and acidic residues" evidence="6">
    <location>
        <begin position="1395"/>
        <end position="1411"/>
    </location>
</feature>
<dbReference type="InterPro" id="IPR019775">
    <property type="entry name" value="WD40_repeat_CS"/>
</dbReference>
<dbReference type="Proteomes" id="UP001530315">
    <property type="component" value="Unassembled WGS sequence"/>
</dbReference>
<sequence length="1967" mass="219116">MRLSMESSTLALRKSTDSLAAAAAGGVSAHSSEQRFGGGGGGEEVDDESELNTNNKNNNNNDLRRVVVQLDRSTQVLYERYHTAKARVAEAEIEAKESYGYLASIRGRCRAARSIDDGGRTSLRQILTVESHQGHVGFGARAHSPGNNNATMSAIFTRQYHGRHRASSSDWTRLSVLKSRLSHAATISSHLIYPIYCLKFDRTGKYFITGADDQVAKIFRMGVGTMSRGGIPSALNYGTNVRGAVLVCSLRGHAGVVADIDVNSDNSFLATASGDGDIRVWSLKDGWPVAILRGHTGGANMVSWSTLNPFRLVTCGEDGLARMWDVRNAALKRYGDHYSSSVQMDDTDAEHCAQASQSNLFQSPLQQGGRDAADDVSSIINNNIPGIELGRNFGDFVANNLIDAGVTLLAQLQHGGTVDEVGLTGPVTRTGHGKPVKVMCIARCPVGGHFATGSDDGLGRVWADDDNWQVGTLDELSKCDPVDDMTMAIPSSNLRQRRIGSLLATLRDVHTNAVTDMKYSSAGDRILTASMKDGIVCIWSGFHPASLPVRFVISSQLCIHLGEVSFYGSSTAKVNCDGVAWTCDDMKVITSQSSPTKSSGTDIIHGSQMIYVWDSHTGKCLMGITSSHSSLCSSLAPHPHLPSVFASAGADGAVNVWDLDRGDCFYTHSNTLLHGPTESASDRGKLCGCLEAQFSPDGLNLILTDECGRVIIFDTQMPARLPTQSNSAEEKSLQEQYFANDYYELAYDDNGYCIERGSGKPPHLAPGGVRCTHEGVPYTEVMRETYRELRGPLPIPPSSAMVSRNDTRIIQNQFSGVVSKNALTKARRILVRNPDFTQRCETAIINKEGNFVQYEGGGISRSTNRVPGATSNRNMNSTSTGRPLSNRYRWISFNDLPESEGEEEDQDDEEFIVNGRRLDESSEDERDGFSSQSHRRQESGRGRGGSGRSRRGENPSPDDEFLEESQPARASSRQSAQRFYNELNSDDEALEELMSTHTKPSGEYVDDWNISGHLFKLPRGGGSLVRRNWLCRTIYHGRKSYCPQVGDSVVYIPKAHAETIKKFWIRDYSPPWKSWPTSSSWPVVRCKVTHARYRFPYEMNYKSRSRDEKLEGVSTILTLVITGVPSKSSHRTFPWPAPTFVPPTAPRTRSIDSIKFEVTLFECDEEDFLIPEYLYSWRVKQLERAISANGGRVDGLSVSVLCQPERNLNNEETEDADHLEYAGRLVHMNETRDDEEFHLFDSGYNALSLTWDVNDDGATSVFSVWSINMTNPSCDAPVAPTMGNKARYAVRGALRTVMNLDPNVNEWFFDHVDTSKYTDYLEMIEVPMYLSLIQKRLRSNYYTNKLSVLADMELMKENCYKYNEDGNDIFELACQMYDKFKSLVDAIEEDDALGTEERATDAESYERHDFAEVPEESPPCQPIVHDVARAKSRLSAQTGGSEKSEVDYAEEIYQSQGMIKSGSGQRTSSRAARKSNRDDRLNDINNENQVVSLRSTRRSSVQNSQYTVAGSPCQRASLRTRRKPNYEDEDSAEAEHSESSSSDESDGGDFPAEEVGQKKRSLPPRSTVVSSYEEKDYETEEDPVASRRPTRRSAVQNFQLTGAGSPCQRSSPRARRMPSYAEFSDEEHSEHSSRIDESDGSDDGVNAVAEARQKKRRHPPRARGKPIYTENDSDKEERMSNIENEHKVAPRRPTRRSSVQKSQLTAGSPGQRTSSRARRKPNYEDEDSAEAGHSESSSSDESDGSCDGLTAVEEASQKKRRLPPRARSKPVYMEMDSDEGDYSNSSSKDESECSDDDVSREEEVSHKKRKRVSGRTAVPVSKRGRTLQQKKSEYPDLEKWQPVSRRLLNSVGVAVLKKLVSRLRLRSTCCILSRSFHQLLHFNTSTQRELDHLDLFSQPVCEVYPAIAEEYLKVVKHPMDFRTIEDERMPRYDHIAELQEDIILTFRNCCIYNGEISSQKKYCKHAL</sequence>
<feature type="region of interest" description="Disordered" evidence="6">
    <location>
        <begin position="1457"/>
        <end position="1832"/>
    </location>
</feature>
<feature type="compositionally biased region" description="Basic residues" evidence="6">
    <location>
        <begin position="1653"/>
        <end position="1664"/>
    </location>
</feature>
<evidence type="ECO:0000256" key="1">
    <source>
        <dbReference type="ARBA" id="ARBA00022574"/>
    </source>
</evidence>
<dbReference type="InterPro" id="IPR001680">
    <property type="entry name" value="WD40_rpt"/>
</dbReference>
<evidence type="ECO:0000256" key="2">
    <source>
        <dbReference type="ARBA" id="ARBA00022737"/>
    </source>
</evidence>
<feature type="region of interest" description="Disordered" evidence="6">
    <location>
        <begin position="21"/>
        <end position="64"/>
    </location>
</feature>
<evidence type="ECO:0000313" key="9">
    <source>
        <dbReference type="Proteomes" id="UP001530315"/>
    </source>
</evidence>
<comment type="caution">
    <text evidence="8">The sequence shown here is derived from an EMBL/GenBank/DDBJ whole genome shotgun (WGS) entry which is preliminary data.</text>
</comment>
<feature type="compositionally biased region" description="Low complexity" evidence="6">
    <location>
        <begin position="21"/>
        <end position="31"/>
    </location>
</feature>
<dbReference type="CDD" id="cd04369">
    <property type="entry name" value="Bromodomain"/>
    <property type="match status" value="2"/>
</dbReference>
<feature type="compositionally biased region" description="Polar residues" evidence="6">
    <location>
        <begin position="1696"/>
        <end position="1714"/>
    </location>
</feature>
<dbReference type="PROSITE" id="PS50014">
    <property type="entry name" value="BROMODOMAIN_2"/>
    <property type="match status" value="2"/>
</dbReference>
<name>A0ABD3Q5T2_9STRA</name>
<dbReference type="PROSITE" id="PS50082">
    <property type="entry name" value="WD_REPEATS_2"/>
    <property type="match status" value="3"/>
</dbReference>
<dbReference type="Gene3D" id="1.20.920.10">
    <property type="entry name" value="Bromodomain-like"/>
    <property type="match status" value="2"/>
</dbReference>
<dbReference type="SUPFAM" id="SSF47370">
    <property type="entry name" value="Bromodomain"/>
    <property type="match status" value="2"/>
</dbReference>
<feature type="compositionally biased region" description="Polar residues" evidence="6">
    <location>
        <begin position="860"/>
        <end position="883"/>
    </location>
</feature>
<dbReference type="PROSITE" id="PS00678">
    <property type="entry name" value="WD_REPEATS_1"/>
    <property type="match status" value="1"/>
</dbReference>
<evidence type="ECO:0000256" key="6">
    <source>
        <dbReference type="SAM" id="MobiDB-lite"/>
    </source>
</evidence>
<gene>
    <name evidence="8" type="ORF">ACHAW5_010317</name>
</gene>